<name>A6UNJ8_METVS</name>
<dbReference type="Proteomes" id="UP000001107">
    <property type="component" value="Chromosome"/>
</dbReference>
<evidence type="ECO:0000313" key="2">
    <source>
        <dbReference type="Proteomes" id="UP000001107"/>
    </source>
</evidence>
<dbReference type="HOGENOM" id="CLU_2406428_0_0_2"/>
<dbReference type="EMBL" id="CP000742">
    <property type="protein sequence ID" value="ABR54070.1"/>
    <property type="molecule type" value="Genomic_DNA"/>
</dbReference>
<gene>
    <name evidence="1" type="ordered locus">Mevan_0159</name>
</gene>
<dbReference type="AlphaFoldDB" id="A6UNJ8"/>
<reference evidence="1" key="1">
    <citation type="submission" date="2007-06" db="EMBL/GenBank/DDBJ databases">
        <title>Complete sequence of Methanococcus vannielii SB.</title>
        <authorList>
            <consortium name="US DOE Joint Genome Institute"/>
            <person name="Copeland A."/>
            <person name="Lucas S."/>
            <person name="Lapidus A."/>
            <person name="Barry K."/>
            <person name="Glavina del Rio T."/>
            <person name="Dalin E."/>
            <person name="Tice H."/>
            <person name="Pitluck S."/>
            <person name="Chain P."/>
            <person name="Malfatti S."/>
            <person name="Shin M."/>
            <person name="Vergez L."/>
            <person name="Schmutz J."/>
            <person name="Larimer F."/>
            <person name="Land M."/>
            <person name="Hauser L."/>
            <person name="Kyrpides N."/>
            <person name="Anderson I."/>
            <person name="Sieprawska-Lupa M."/>
            <person name="Whitman W.B."/>
            <person name="Richardson P."/>
        </authorList>
    </citation>
    <scope>NUCLEOTIDE SEQUENCE [LARGE SCALE GENOMIC DNA]</scope>
    <source>
        <strain evidence="1">SB</strain>
    </source>
</reference>
<proteinExistence type="predicted"/>
<dbReference type="KEGG" id="mvn:Mevan_0159"/>
<organism evidence="1 2">
    <name type="scientific">Methanococcus vannielii (strain ATCC 35089 / DSM 1224 / JCM 13029 / OCM 148 / SB)</name>
    <dbReference type="NCBI Taxonomy" id="406327"/>
    <lineage>
        <taxon>Archaea</taxon>
        <taxon>Methanobacteriati</taxon>
        <taxon>Methanobacteriota</taxon>
        <taxon>Methanomada group</taxon>
        <taxon>Methanococci</taxon>
        <taxon>Methanococcales</taxon>
        <taxon>Methanococcaceae</taxon>
        <taxon>Methanococcus</taxon>
    </lineage>
</organism>
<keyword evidence="2" id="KW-1185">Reference proteome</keyword>
<sequence>MFLMFLIWILDLVKNLRGNFMKNSDNEDLVFDNRIVPNSKRDFTTVGINCPNCNFFIKVSISELLTSEITCPACNNTMKLEKPKYIDFENFK</sequence>
<accession>A6UNJ8</accession>
<protein>
    <submittedName>
        <fullName evidence="1">Uncharacterized protein</fullName>
    </submittedName>
</protein>
<evidence type="ECO:0000313" key="1">
    <source>
        <dbReference type="EMBL" id="ABR54070.1"/>
    </source>
</evidence>